<keyword evidence="1" id="KW-0677">Repeat</keyword>
<sequence length="477" mass="55444">SLITFATYANTVQVGNWDVYSRNEYQQLIAQSEPDYYKLGMLFLAHDDLAVAFEYFEKTSHQDKLFYQAYARYKQLRLSEALDLIEKYLLKNKNTSAYSLYIDIVTDLGFLDKLENLFNDINKNNIANSILLYKQGMYYLSSNHCNKAISSFEKVLELSPSSTIVYKPLSSAYRSCNQPKLAKKYRKKDYSETIIDNDPLLVRLYEYGNPAFFLKPKLQKLITAKKYSKALAVAESLLKIQTNDENIWINYGSLLVKNNKSTEAIAAYKQAFALNNKNEMTLQNLIKIYWGQDKNKAIHWLDILLKLNPKHFTALRVKGDYYKLQQKPALALEYYHQALQQEPEHTYILKNIAILYIETNNISQAINTLDKAFRIAGNNITIANYLARTLIIANNKESLARALRISRTIYKLRADYTNKFALLMALRANKLDAEADILLGEIKLIPLKESQNKFKQQLEYLQNYTDFIKHLDSQWVW</sequence>
<evidence type="ECO:0000313" key="3">
    <source>
        <dbReference type="EMBL" id="VAW42385.1"/>
    </source>
</evidence>
<dbReference type="PROSITE" id="PS50005">
    <property type="entry name" value="TPR"/>
    <property type="match status" value="4"/>
</dbReference>
<keyword evidence="2" id="KW-0802">TPR repeat</keyword>
<evidence type="ECO:0000256" key="2">
    <source>
        <dbReference type="ARBA" id="ARBA00022803"/>
    </source>
</evidence>
<dbReference type="PANTHER" id="PTHR45586">
    <property type="entry name" value="TPR REPEAT-CONTAINING PROTEIN PA4667"/>
    <property type="match status" value="1"/>
</dbReference>
<dbReference type="PANTHER" id="PTHR45586:SF1">
    <property type="entry name" value="LIPOPOLYSACCHARIDE ASSEMBLY PROTEIN B"/>
    <property type="match status" value="1"/>
</dbReference>
<dbReference type="EMBL" id="UOEW01000359">
    <property type="protein sequence ID" value="VAW42385.1"/>
    <property type="molecule type" value="Genomic_DNA"/>
</dbReference>
<protein>
    <submittedName>
        <fullName evidence="3">Uncharacterized protein</fullName>
    </submittedName>
</protein>
<dbReference type="Pfam" id="PF14559">
    <property type="entry name" value="TPR_19"/>
    <property type="match status" value="1"/>
</dbReference>
<dbReference type="SUPFAM" id="SSF48452">
    <property type="entry name" value="TPR-like"/>
    <property type="match status" value="1"/>
</dbReference>
<evidence type="ECO:0000256" key="1">
    <source>
        <dbReference type="ARBA" id="ARBA00022737"/>
    </source>
</evidence>
<organism evidence="3">
    <name type="scientific">hydrothermal vent metagenome</name>
    <dbReference type="NCBI Taxonomy" id="652676"/>
    <lineage>
        <taxon>unclassified sequences</taxon>
        <taxon>metagenomes</taxon>
        <taxon>ecological metagenomes</taxon>
    </lineage>
</organism>
<dbReference type="Pfam" id="PF13181">
    <property type="entry name" value="TPR_8"/>
    <property type="match status" value="2"/>
</dbReference>
<accession>A0A3B0VFS2</accession>
<dbReference type="InterPro" id="IPR019734">
    <property type="entry name" value="TPR_rpt"/>
</dbReference>
<feature type="non-terminal residue" evidence="3">
    <location>
        <position position="1"/>
    </location>
</feature>
<name>A0A3B0VFS2_9ZZZZ</name>
<dbReference type="InterPro" id="IPR011990">
    <property type="entry name" value="TPR-like_helical_dom_sf"/>
</dbReference>
<proteinExistence type="predicted"/>
<gene>
    <name evidence="3" type="ORF">MNBD_GAMMA01-2011</name>
</gene>
<reference evidence="3" key="1">
    <citation type="submission" date="2018-06" db="EMBL/GenBank/DDBJ databases">
        <authorList>
            <person name="Zhirakovskaya E."/>
        </authorList>
    </citation>
    <scope>NUCLEOTIDE SEQUENCE</scope>
</reference>
<dbReference type="Gene3D" id="1.25.40.10">
    <property type="entry name" value="Tetratricopeptide repeat domain"/>
    <property type="match status" value="3"/>
</dbReference>
<dbReference type="InterPro" id="IPR051012">
    <property type="entry name" value="CellSynth/LPSAsmb/PSIAsmb"/>
</dbReference>
<dbReference type="SMART" id="SM00028">
    <property type="entry name" value="TPR"/>
    <property type="match status" value="5"/>
</dbReference>
<dbReference type="AlphaFoldDB" id="A0A3B0VFS2"/>